<feature type="compositionally biased region" description="Basic and acidic residues" evidence="1">
    <location>
        <begin position="209"/>
        <end position="220"/>
    </location>
</feature>
<comment type="caution">
    <text evidence="3">The sequence shown here is derived from an EMBL/GenBank/DDBJ whole genome shotgun (WGS) entry which is preliminary data.</text>
</comment>
<evidence type="ECO:0000313" key="4">
    <source>
        <dbReference type="Proteomes" id="UP000287547"/>
    </source>
</evidence>
<feature type="compositionally biased region" description="Polar residues" evidence="1">
    <location>
        <begin position="97"/>
        <end position="116"/>
    </location>
</feature>
<gene>
    <name evidence="3" type="ORF">DMH04_22000</name>
</gene>
<evidence type="ECO:0000256" key="2">
    <source>
        <dbReference type="SAM" id="Phobius"/>
    </source>
</evidence>
<organism evidence="3 4">
    <name type="scientific">Kibdelosporangium aridum</name>
    <dbReference type="NCBI Taxonomy" id="2030"/>
    <lineage>
        <taxon>Bacteria</taxon>
        <taxon>Bacillati</taxon>
        <taxon>Actinomycetota</taxon>
        <taxon>Actinomycetes</taxon>
        <taxon>Pseudonocardiales</taxon>
        <taxon>Pseudonocardiaceae</taxon>
        <taxon>Kibdelosporangium</taxon>
    </lineage>
</organism>
<evidence type="ECO:0000313" key="3">
    <source>
        <dbReference type="EMBL" id="RSM83842.1"/>
    </source>
</evidence>
<feature type="region of interest" description="Disordered" evidence="1">
    <location>
        <begin position="205"/>
        <end position="253"/>
    </location>
</feature>
<sequence>MDRRTTGQQGPGGTPDRARALDELLADAAAPAHPSELAGEEAAVAAFRNARLAETTQPRRWSMHRLTRLFTVKAAAAAVGVMAAGGVAFAAATGNLPSQDSPAVPATTSNSANVPTDNPGKGDPSGKNTPNSDKPGTDRPGNDKPANENGDNPSPSPSLHGLCQAYSSGPESEHGKRLTSPAFEALITAAGGKDKVSAYCVTVLGQRPNEQKTNEHKPTEPGKPTQPTQPAERGNTEQPGKPNNTPPSARPNN</sequence>
<proteinExistence type="predicted"/>
<dbReference type="AlphaFoldDB" id="A0A428Z7Q5"/>
<dbReference type="Proteomes" id="UP000287547">
    <property type="component" value="Unassembled WGS sequence"/>
</dbReference>
<reference evidence="3 4" key="1">
    <citation type="submission" date="2018-05" db="EMBL/GenBank/DDBJ databases">
        <title>Evolution of GPA BGCs.</title>
        <authorList>
            <person name="Waglechner N."/>
            <person name="Wright G.D."/>
        </authorList>
    </citation>
    <scope>NUCLEOTIDE SEQUENCE [LARGE SCALE GENOMIC DNA]</scope>
    <source>
        <strain evidence="3 4">A82846</strain>
    </source>
</reference>
<evidence type="ECO:0000256" key="1">
    <source>
        <dbReference type="SAM" id="MobiDB-lite"/>
    </source>
</evidence>
<feature type="compositionally biased region" description="Pro residues" evidence="1">
    <location>
        <begin position="244"/>
        <end position="253"/>
    </location>
</feature>
<keyword evidence="2" id="KW-0472">Membrane</keyword>
<accession>A0A428Z7Q5</accession>
<feature type="compositionally biased region" description="Basic and acidic residues" evidence="1">
    <location>
        <begin position="135"/>
        <end position="146"/>
    </location>
</feature>
<keyword evidence="2" id="KW-0812">Transmembrane</keyword>
<feature type="transmembrane region" description="Helical" evidence="2">
    <location>
        <begin position="69"/>
        <end position="92"/>
    </location>
</feature>
<keyword evidence="2" id="KW-1133">Transmembrane helix</keyword>
<name>A0A428Z7Q5_KIBAR</name>
<dbReference type="EMBL" id="QHKI01000018">
    <property type="protein sequence ID" value="RSM83842.1"/>
    <property type="molecule type" value="Genomic_DNA"/>
</dbReference>
<feature type="region of interest" description="Disordered" evidence="1">
    <location>
        <begin position="97"/>
        <end position="178"/>
    </location>
</feature>
<protein>
    <submittedName>
        <fullName evidence="3">Uncharacterized protein</fullName>
    </submittedName>
</protein>